<comment type="caution">
    <text evidence="8">The sequence shown here is derived from an EMBL/GenBank/DDBJ whole genome shotgun (WGS) entry which is preliminary data.</text>
</comment>
<dbReference type="EMBL" id="SNRW01040874">
    <property type="protein sequence ID" value="KAA6340847.1"/>
    <property type="molecule type" value="Genomic_DNA"/>
</dbReference>
<evidence type="ECO:0000256" key="5">
    <source>
        <dbReference type="ARBA" id="ARBA00037982"/>
    </source>
</evidence>
<dbReference type="GO" id="GO:0004672">
    <property type="term" value="F:protein kinase activity"/>
    <property type="evidence" value="ECO:0007669"/>
    <property type="project" value="InterPro"/>
</dbReference>
<keyword evidence="3" id="KW-0418">Kinase</keyword>
<evidence type="ECO:0000313" key="8">
    <source>
        <dbReference type="EMBL" id="KAA6340847.1"/>
    </source>
</evidence>
<evidence type="ECO:0000256" key="6">
    <source>
        <dbReference type="SAM" id="MobiDB-lite"/>
    </source>
</evidence>
<dbReference type="InterPro" id="IPR008271">
    <property type="entry name" value="Ser/Thr_kinase_AS"/>
</dbReference>
<dbReference type="InterPro" id="IPR050339">
    <property type="entry name" value="CC_SR_Kinase"/>
</dbReference>
<dbReference type="PROSITE" id="PS50011">
    <property type="entry name" value="PROTEIN_KINASE_DOM"/>
    <property type="match status" value="1"/>
</dbReference>
<dbReference type="OrthoDB" id="4062651at2759"/>
<dbReference type="InterPro" id="IPR011009">
    <property type="entry name" value="Kinase-like_dom_sf"/>
</dbReference>
<keyword evidence="4" id="KW-0067">ATP-binding</keyword>
<organism evidence="8 9">
    <name type="scientific">Streblomastix strix</name>
    <dbReference type="NCBI Taxonomy" id="222440"/>
    <lineage>
        <taxon>Eukaryota</taxon>
        <taxon>Metamonada</taxon>
        <taxon>Preaxostyla</taxon>
        <taxon>Oxymonadida</taxon>
        <taxon>Streblomastigidae</taxon>
        <taxon>Streblomastix</taxon>
    </lineage>
</organism>
<dbReference type="GO" id="GO:0005634">
    <property type="term" value="C:nucleus"/>
    <property type="evidence" value="ECO:0007669"/>
    <property type="project" value="TreeGrafter"/>
</dbReference>
<name>A0A5J4S3Q5_9EUKA</name>
<keyword evidence="2" id="KW-0547">Nucleotide-binding</keyword>
<dbReference type="AlphaFoldDB" id="A0A5J4S3Q5"/>
<dbReference type="GO" id="GO:0005524">
    <property type="term" value="F:ATP binding"/>
    <property type="evidence" value="ECO:0007669"/>
    <property type="project" value="UniProtKB-KW"/>
</dbReference>
<feature type="domain" description="Protein kinase" evidence="7">
    <location>
        <begin position="1"/>
        <end position="120"/>
    </location>
</feature>
<reference evidence="8 9" key="1">
    <citation type="submission" date="2019-03" db="EMBL/GenBank/DDBJ databases">
        <title>Single cell metagenomics reveals metabolic interactions within the superorganism composed of flagellate Streblomastix strix and complex community of Bacteroidetes bacteria on its surface.</title>
        <authorList>
            <person name="Treitli S.C."/>
            <person name="Kolisko M."/>
            <person name="Husnik F."/>
            <person name="Keeling P."/>
            <person name="Hampl V."/>
        </authorList>
    </citation>
    <scope>NUCLEOTIDE SEQUENCE [LARGE SCALE GENOMIC DNA]</scope>
    <source>
        <strain evidence="8">ST1C</strain>
    </source>
</reference>
<dbReference type="PROSITE" id="PS00108">
    <property type="entry name" value="PROTEIN_KINASE_ST"/>
    <property type="match status" value="1"/>
</dbReference>
<keyword evidence="1" id="KW-0808">Transferase</keyword>
<evidence type="ECO:0000313" key="9">
    <source>
        <dbReference type="Proteomes" id="UP000324800"/>
    </source>
</evidence>
<dbReference type="GO" id="GO:0005737">
    <property type="term" value="C:cytoplasm"/>
    <property type="evidence" value="ECO:0007669"/>
    <property type="project" value="TreeGrafter"/>
</dbReference>
<dbReference type="InterPro" id="IPR000719">
    <property type="entry name" value="Prot_kinase_dom"/>
</dbReference>
<feature type="region of interest" description="Disordered" evidence="6">
    <location>
        <begin position="68"/>
        <end position="100"/>
    </location>
</feature>
<feature type="non-terminal residue" evidence="8">
    <location>
        <position position="120"/>
    </location>
</feature>
<dbReference type="PANTHER" id="PTHR11042">
    <property type="entry name" value="EUKARYOTIC TRANSLATION INITIATION FACTOR 2-ALPHA KINASE EIF2-ALPHA KINASE -RELATED"/>
    <property type="match status" value="1"/>
</dbReference>
<evidence type="ECO:0000256" key="2">
    <source>
        <dbReference type="ARBA" id="ARBA00022741"/>
    </source>
</evidence>
<dbReference type="Pfam" id="PF00069">
    <property type="entry name" value="Pkinase"/>
    <property type="match status" value="1"/>
</dbReference>
<protein>
    <recommendedName>
        <fullName evidence="7">Protein kinase domain-containing protein</fullName>
    </recommendedName>
</protein>
<dbReference type="Gene3D" id="1.10.510.10">
    <property type="entry name" value="Transferase(Phosphotransferase) domain 1"/>
    <property type="match status" value="1"/>
</dbReference>
<evidence type="ECO:0000256" key="1">
    <source>
        <dbReference type="ARBA" id="ARBA00022679"/>
    </source>
</evidence>
<accession>A0A5J4S3Q5</accession>
<sequence>MIIALDFLHCNGVIHWDIKPANIFVMIDGCLRLGDFDIARDLAGDNYMKEEGTKLYIASEVFAFKRSPLPQRAHPRRQNRIRELPEEDGPVRNQKRHSQITTGIGRKIKKRLIASKRLRR</sequence>
<comment type="similarity">
    <text evidence="5">Belongs to the protein kinase superfamily. Ser/Thr protein kinase family. GCN2 subfamily.</text>
</comment>
<proteinExistence type="inferred from homology"/>
<evidence type="ECO:0000259" key="7">
    <source>
        <dbReference type="PROSITE" id="PS50011"/>
    </source>
</evidence>
<gene>
    <name evidence="8" type="ORF">EZS28_052506</name>
</gene>
<evidence type="ECO:0000256" key="3">
    <source>
        <dbReference type="ARBA" id="ARBA00022777"/>
    </source>
</evidence>
<dbReference type="SUPFAM" id="SSF56112">
    <property type="entry name" value="Protein kinase-like (PK-like)"/>
    <property type="match status" value="1"/>
</dbReference>
<dbReference type="Proteomes" id="UP000324800">
    <property type="component" value="Unassembled WGS sequence"/>
</dbReference>
<evidence type="ECO:0000256" key="4">
    <source>
        <dbReference type="ARBA" id="ARBA00022840"/>
    </source>
</evidence>